<keyword evidence="7" id="KW-0067">ATP-binding</keyword>
<gene>
    <name evidence="12" type="ORF">N8K70_16045</name>
</gene>
<keyword evidence="13" id="KW-1185">Reference proteome</keyword>
<evidence type="ECO:0000256" key="9">
    <source>
        <dbReference type="SAM" id="Phobius"/>
    </source>
</evidence>
<evidence type="ECO:0000313" key="12">
    <source>
        <dbReference type="EMBL" id="WOF22884.1"/>
    </source>
</evidence>
<evidence type="ECO:0000256" key="3">
    <source>
        <dbReference type="ARBA" id="ARBA00022553"/>
    </source>
</evidence>
<dbReference type="Proteomes" id="UP001305498">
    <property type="component" value="Chromosome"/>
</dbReference>
<feature type="transmembrane region" description="Helical" evidence="9">
    <location>
        <begin position="28"/>
        <end position="46"/>
    </location>
</feature>
<evidence type="ECO:0000256" key="8">
    <source>
        <dbReference type="ARBA" id="ARBA00023012"/>
    </source>
</evidence>
<evidence type="ECO:0000256" key="4">
    <source>
        <dbReference type="ARBA" id="ARBA00022679"/>
    </source>
</evidence>
<comment type="catalytic activity">
    <reaction evidence="1">
        <text>ATP + protein L-histidine = ADP + protein N-phospho-L-histidine.</text>
        <dbReference type="EC" id="2.7.13.3"/>
    </reaction>
</comment>
<dbReference type="GO" id="GO:0016020">
    <property type="term" value="C:membrane"/>
    <property type="evidence" value="ECO:0007669"/>
    <property type="project" value="InterPro"/>
</dbReference>
<dbReference type="CDD" id="cd16917">
    <property type="entry name" value="HATPase_UhpB-NarQ-NarX-like"/>
    <property type="match status" value="1"/>
</dbReference>
<feature type="transmembrane region" description="Helical" evidence="9">
    <location>
        <begin position="106"/>
        <end position="124"/>
    </location>
</feature>
<dbReference type="InterPro" id="IPR011712">
    <property type="entry name" value="Sig_transdc_His_kin_sub3_dim/P"/>
</dbReference>
<feature type="transmembrane region" description="Helical" evidence="9">
    <location>
        <begin position="131"/>
        <end position="151"/>
    </location>
</feature>
<feature type="domain" description="Histidine kinase/HSP90-like ATPase" evidence="10">
    <location>
        <begin position="321"/>
        <end position="413"/>
    </location>
</feature>
<dbReference type="Gene3D" id="1.20.5.1930">
    <property type="match status" value="1"/>
</dbReference>
<dbReference type="SUPFAM" id="SSF55874">
    <property type="entry name" value="ATPase domain of HSP90 chaperone/DNA topoisomerase II/histidine kinase"/>
    <property type="match status" value="1"/>
</dbReference>
<evidence type="ECO:0000256" key="1">
    <source>
        <dbReference type="ARBA" id="ARBA00000085"/>
    </source>
</evidence>
<dbReference type="EMBL" id="CP118157">
    <property type="protein sequence ID" value="WOF22884.1"/>
    <property type="molecule type" value="Genomic_DNA"/>
</dbReference>
<feature type="domain" description="Signal transduction histidine kinase subgroup 3 dimerisation and phosphoacceptor" evidence="11">
    <location>
        <begin position="211"/>
        <end position="276"/>
    </location>
</feature>
<dbReference type="KEGG" id="mbet:N8K70_16045"/>
<protein>
    <recommendedName>
        <fullName evidence="2">histidine kinase</fullName>
        <ecNumber evidence="2">2.7.13.3</ecNumber>
    </recommendedName>
</protein>
<feature type="transmembrane region" description="Helical" evidence="9">
    <location>
        <begin position="58"/>
        <end position="77"/>
    </location>
</feature>
<dbReference type="GO" id="GO:0005524">
    <property type="term" value="F:ATP binding"/>
    <property type="evidence" value="ECO:0007669"/>
    <property type="project" value="UniProtKB-KW"/>
</dbReference>
<evidence type="ECO:0000256" key="6">
    <source>
        <dbReference type="ARBA" id="ARBA00022777"/>
    </source>
</evidence>
<dbReference type="Pfam" id="PF02518">
    <property type="entry name" value="HATPase_c"/>
    <property type="match status" value="1"/>
</dbReference>
<keyword evidence="6 12" id="KW-0418">Kinase</keyword>
<sequence length="420" mass="45834">MTESPRSRPLRQLVRLVEGRRGPRPRTLMIRGWIALVAGAVVLFWVSVPSLVVDYDLALPVAFLLASVQCVTLPLAVRLPRCAMIVHVVGIMLIGWLTRGSLEDDFWPVPVPNLLALTAILIVLGLREEWIVSVSAWWLSFLAMTVVVVLSDGDLTSLSEWGVDVMVSVTVTLIALAVSITVGQRGRVRRIIADAKRDVELEQARRAAVEERARIARELHDVVAHSMSIVHIQAESARYRVADLPAAQGEFTDIARSARAALGEMRQLLAALHPEDEKAFYAPQPTVADIPDLIRSTEKVGSPVAFSSDVEPGAVSPLVELTAYRIVQEALSNVIRHAPHAAVQVTLRRGPLALDVRIRNDPPPPSDAPARRIAETGGHGLRGMRERVALLKGEVEQRPLENGGYLVAARLPTTAGEESE</sequence>
<evidence type="ECO:0000256" key="7">
    <source>
        <dbReference type="ARBA" id="ARBA00022840"/>
    </source>
</evidence>
<dbReference type="InterPro" id="IPR050482">
    <property type="entry name" value="Sensor_HK_TwoCompSys"/>
</dbReference>
<dbReference type="Gene3D" id="3.30.565.10">
    <property type="entry name" value="Histidine kinase-like ATPase, C-terminal domain"/>
    <property type="match status" value="1"/>
</dbReference>
<accession>A0AA97FIY7</accession>
<evidence type="ECO:0000313" key="13">
    <source>
        <dbReference type="Proteomes" id="UP001305498"/>
    </source>
</evidence>
<keyword evidence="5" id="KW-0547">Nucleotide-binding</keyword>
<dbReference type="GO" id="GO:0046983">
    <property type="term" value="F:protein dimerization activity"/>
    <property type="evidence" value="ECO:0007669"/>
    <property type="project" value="InterPro"/>
</dbReference>
<dbReference type="AlphaFoldDB" id="A0AA97FIY7"/>
<evidence type="ECO:0000259" key="11">
    <source>
        <dbReference type="Pfam" id="PF07730"/>
    </source>
</evidence>
<keyword evidence="9" id="KW-1133">Transmembrane helix</keyword>
<keyword evidence="9" id="KW-0472">Membrane</keyword>
<dbReference type="Pfam" id="PF07730">
    <property type="entry name" value="HisKA_3"/>
    <property type="match status" value="1"/>
</dbReference>
<keyword evidence="9" id="KW-0812">Transmembrane</keyword>
<dbReference type="RefSeq" id="WP_317139356.1">
    <property type="nucleotide sequence ID" value="NZ_CP118157.1"/>
</dbReference>
<dbReference type="PANTHER" id="PTHR24421">
    <property type="entry name" value="NITRATE/NITRITE SENSOR PROTEIN NARX-RELATED"/>
    <property type="match status" value="1"/>
</dbReference>
<evidence type="ECO:0000259" key="10">
    <source>
        <dbReference type="Pfam" id="PF02518"/>
    </source>
</evidence>
<keyword evidence="8" id="KW-0902">Two-component regulatory system</keyword>
<feature type="transmembrane region" description="Helical" evidence="9">
    <location>
        <begin position="163"/>
        <end position="182"/>
    </location>
</feature>
<evidence type="ECO:0000256" key="5">
    <source>
        <dbReference type="ARBA" id="ARBA00022741"/>
    </source>
</evidence>
<evidence type="ECO:0000256" key="2">
    <source>
        <dbReference type="ARBA" id="ARBA00012438"/>
    </source>
</evidence>
<organism evidence="12 13">
    <name type="scientific">Microbacterium betulae</name>
    <dbReference type="NCBI Taxonomy" id="2981139"/>
    <lineage>
        <taxon>Bacteria</taxon>
        <taxon>Bacillati</taxon>
        <taxon>Actinomycetota</taxon>
        <taxon>Actinomycetes</taxon>
        <taxon>Micrococcales</taxon>
        <taxon>Microbacteriaceae</taxon>
        <taxon>Microbacterium</taxon>
    </lineage>
</organism>
<proteinExistence type="predicted"/>
<name>A0AA97FIY7_9MICO</name>
<keyword evidence="3" id="KW-0597">Phosphoprotein</keyword>
<dbReference type="EC" id="2.7.13.3" evidence="2"/>
<dbReference type="InterPro" id="IPR036890">
    <property type="entry name" value="HATPase_C_sf"/>
</dbReference>
<reference evidence="12 13" key="1">
    <citation type="submission" date="2023-02" db="EMBL/GenBank/DDBJ databases">
        <title>Microbacterium betulae sp. nov., isolated from birch wood.</title>
        <authorList>
            <person name="Pasciak M."/>
            <person name="Pawlik K.J."/>
            <person name="Martynowski D."/>
            <person name="Laczmanski L."/>
            <person name="Ciekot J."/>
            <person name="Szponar B."/>
            <person name="Wojcik-Fatla A."/>
            <person name="Mackiewicz B."/>
            <person name="Farian E."/>
            <person name="Cholewa G."/>
            <person name="Cholewa A."/>
            <person name="Dutkiewicz J."/>
        </authorList>
    </citation>
    <scope>NUCLEOTIDE SEQUENCE [LARGE SCALE GENOMIC DNA]</scope>
    <source>
        <strain evidence="12 13">AB</strain>
    </source>
</reference>
<feature type="transmembrane region" description="Helical" evidence="9">
    <location>
        <begin position="84"/>
        <end position="100"/>
    </location>
</feature>
<keyword evidence="4" id="KW-0808">Transferase</keyword>
<dbReference type="PANTHER" id="PTHR24421:SF10">
    <property type="entry name" value="NITRATE_NITRITE SENSOR PROTEIN NARQ"/>
    <property type="match status" value="1"/>
</dbReference>
<dbReference type="InterPro" id="IPR003594">
    <property type="entry name" value="HATPase_dom"/>
</dbReference>
<dbReference type="GO" id="GO:0000155">
    <property type="term" value="F:phosphorelay sensor kinase activity"/>
    <property type="evidence" value="ECO:0007669"/>
    <property type="project" value="InterPro"/>
</dbReference>